<evidence type="ECO:0000256" key="1">
    <source>
        <dbReference type="ARBA" id="ARBA00022737"/>
    </source>
</evidence>
<dbReference type="InterPro" id="IPR046960">
    <property type="entry name" value="PPR_At4g14850-like_plant"/>
</dbReference>
<gene>
    <name evidence="4" type="ORF">SADUNF_Sadunf15G0083000</name>
</gene>
<feature type="repeat" description="PPR" evidence="2">
    <location>
        <begin position="196"/>
        <end position="230"/>
    </location>
</feature>
<sequence>MEVPLLRFQSLKPDQIQNHNNCNFPSLLSMSKCLKQRILFSGYGFSFNKTKWKKNPFSKIKCCSLDQGLQPRPKLKPAKVDIDVSGRSNFVRRPSVGLCSQIEKLVLFARYREALDLFEIFEIEGGFDVGISTYDALVNACIGLRSVRGVKRVFNYMISNGFEFDQYMRNRVLLMHVKCGMMIDARRLFDEMPERNLVSWNTIISGLVGVGDFMEAFRLFLIMWEEFLDAGSFTFAVMIRASSGLELISIGRQLHACTLKMGIGDDIFVSCALIDMYSKCGSIEDARFVFEDMPEKTTVGWNTIIAGYALHGYSEEALDMYYEMRDSGVRMDHFTFSMIVRICASVIEADRGNSSLIKNKARDGELKVNAEGGNKRRKKAKSLGNGSNDRSSKRVAQMEKDVETTGSSEKSSSKDDFPRLKAMPLSMANQESTGGIYPVAVINMKKLRLCSVQLQNDEQSKSEVMFR</sequence>
<name>A0A835MIR2_9ROSI</name>
<feature type="region of interest" description="Disordered" evidence="3">
    <location>
        <begin position="369"/>
        <end position="417"/>
    </location>
</feature>
<dbReference type="FunFam" id="1.25.40.10:FF:000344">
    <property type="entry name" value="Pentatricopeptide repeat-containing protein"/>
    <property type="match status" value="1"/>
</dbReference>
<accession>A0A835MIR2</accession>
<feature type="repeat" description="PPR" evidence="2">
    <location>
        <begin position="297"/>
        <end position="331"/>
    </location>
</feature>
<evidence type="ECO:0008006" key="6">
    <source>
        <dbReference type="Google" id="ProtNLM"/>
    </source>
</evidence>
<dbReference type="InterPro" id="IPR011990">
    <property type="entry name" value="TPR-like_helical_dom_sf"/>
</dbReference>
<dbReference type="PANTHER" id="PTHR47926:SF347">
    <property type="entry name" value="PENTATRICOPEPTIDE REPEAT-CONTAINING PROTEIN"/>
    <property type="match status" value="1"/>
</dbReference>
<dbReference type="PANTHER" id="PTHR47926">
    <property type="entry name" value="PENTATRICOPEPTIDE REPEAT-CONTAINING PROTEIN"/>
    <property type="match status" value="1"/>
</dbReference>
<keyword evidence="5" id="KW-1185">Reference proteome</keyword>
<dbReference type="NCBIfam" id="TIGR00756">
    <property type="entry name" value="PPR"/>
    <property type="match status" value="3"/>
</dbReference>
<evidence type="ECO:0000313" key="5">
    <source>
        <dbReference type="Proteomes" id="UP000657918"/>
    </source>
</evidence>
<comment type="caution">
    <text evidence="4">The sequence shown here is derived from an EMBL/GenBank/DDBJ whole genome shotgun (WGS) entry which is preliminary data.</text>
</comment>
<evidence type="ECO:0000256" key="3">
    <source>
        <dbReference type="SAM" id="MobiDB-lite"/>
    </source>
</evidence>
<dbReference type="FunFam" id="1.25.40.10:FF:001675">
    <property type="entry name" value="Pentatricopeptide repeat-containing protein chloroplastic"/>
    <property type="match status" value="1"/>
</dbReference>
<proteinExistence type="predicted"/>
<dbReference type="Pfam" id="PF01535">
    <property type="entry name" value="PPR"/>
    <property type="match status" value="4"/>
</dbReference>
<evidence type="ECO:0000313" key="4">
    <source>
        <dbReference type="EMBL" id="KAF9668017.1"/>
    </source>
</evidence>
<dbReference type="PROSITE" id="PS51375">
    <property type="entry name" value="PPR"/>
    <property type="match status" value="3"/>
</dbReference>
<dbReference type="EMBL" id="JADGMS010000015">
    <property type="protein sequence ID" value="KAF9668017.1"/>
    <property type="molecule type" value="Genomic_DNA"/>
</dbReference>
<keyword evidence="1" id="KW-0677">Repeat</keyword>
<dbReference type="GO" id="GO:0003723">
    <property type="term" value="F:RNA binding"/>
    <property type="evidence" value="ECO:0007669"/>
    <property type="project" value="InterPro"/>
</dbReference>
<dbReference type="GO" id="GO:0009451">
    <property type="term" value="P:RNA modification"/>
    <property type="evidence" value="ECO:0007669"/>
    <property type="project" value="InterPro"/>
</dbReference>
<evidence type="ECO:0000256" key="2">
    <source>
        <dbReference type="PROSITE-ProRule" id="PRU00708"/>
    </source>
</evidence>
<dbReference type="Proteomes" id="UP000657918">
    <property type="component" value="Unassembled WGS sequence"/>
</dbReference>
<dbReference type="Pfam" id="PF13041">
    <property type="entry name" value="PPR_2"/>
    <property type="match status" value="1"/>
</dbReference>
<reference evidence="4 5" key="1">
    <citation type="submission" date="2020-10" db="EMBL/GenBank/DDBJ databases">
        <title>Plant Genome Project.</title>
        <authorList>
            <person name="Zhang R.-G."/>
        </authorList>
    </citation>
    <scope>NUCLEOTIDE SEQUENCE [LARGE SCALE GENOMIC DNA]</scope>
    <source>
        <strain evidence="4">FAFU-HL-1</strain>
        <tissue evidence="4">Leaf</tissue>
    </source>
</reference>
<feature type="repeat" description="PPR" evidence="2">
    <location>
        <begin position="266"/>
        <end position="296"/>
    </location>
</feature>
<dbReference type="InterPro" id="IPR002885">
    <property type="entry name" value="PPR_rpt"/>
</dbReference>
<dbReference type="AlphaFoldDB" id="A0A835MIR2"/>
<feature type="compositionally biased region" description="Basic and acidic residues" evidence="3">
    <location>
        <begin position="390"/>
        <end position="403"/>
    </location>
</feature>
<dbReference type="Gene3D" id="1.25.40.10">
    <property type="entry name" value="Tetratricopeptide repeat domain"/>
    <property type="match status" value="2"/>
</dbReference>
<organism evidence="4 5">
    <name type="scientific">Salix dunnii</name>
    <dbReference type="NCBI Taxonomy" id="1413687"/>
    <lineage>
        <taxon>Eukaryota</taxon>
        <taxon>Viridiplantae</taxon>
        <taxon>Streptophyta</taxon>
        <taxon>Embryophyta</taxon>
        <taxon>Tracheophyta</taxon>
        <taxon>Spermatophyta</taxon>
        <taxon>Magnoliopsida</taxon>
        <taxon>eudicotyledons</taxon>
        <taxon>Gunneridae</taxon>
        <taxon>Pentapetalae</taxon>
        <taxon>rosids</taxon>
        <taxon>fabids</taxon>
        <taxon>Malpighiales</taxon>
        <taxon>Salicaceae</taxon>
        <taxon>Saliceae</taxon>
        <taxon>Salix</taxon>
    </lineage>
</organism>
<dbReference type="OrthoDB" id="185373at2759"/>
<protein>
    <recommendedName>
        <fullName evidence="6">Pentatricopeptide repeat-containing protein</fullName>
    </recommendedName>
</protein>